<dbReference type="RefSeq" id="XP_027075985.1">
    <property type="nucleotide sequence ID" value="XM_027220184.1"/>
</dbReference>
<keyword evidence="5" id="KW-1185">Reference proteome</keyword>
<feature type="domain" description="DNA helicase Pif1-like 2B" evidence="4">
    <location>
        <begin position="683"/>
        <end position="726"/>
    </location>
</feature>
<dbReference type="GO" id="GO:0005524">
    <property type="term" value="F:ATP binding"/>
    <property type="evidence" value="ECO:0007669"/>
    <property type="project" value="UniProtKB-KW"/>
</dbReference>
<feature type="domain" description="Helitron helicase-like" evidence="3">
    <location>
        <begin position="141"/>
        <end position="196"/>
    </location>
</feature>
<keyword evidence="1" id="KW-0347">Helicase</keyword>
<dbReference type="GO" id="GO:0006310">
    <property type="term" value="P:DNA recombination"/>
    <property type="evidence" value="ECO:0007669"/>
    <property type="project" value="UniProtKB-KW"/>
</dbReference>
<proteinExistence type="inferred from homology"/>
<dbReference type="Pfam" id="PF05970">
    <property type="entry name" value="PIF1"/>
    <property type="match status" value="1"/>
</dbReference>
<accession>A0A6P6TD08</accession>
<dbReference type="GO" id="GO:0043139">
    <property type="term" value="F:5'-3' DNA helicase activity"/>
    <property type="evidence" value="ECO:0007669"/>
    <property type="project" value="UniProtKB-EC"/>
</dbReference>
<keyword evidence="1" id="KW-0547">Nucleotide-binding</keyword>
<evidence type="ECO:0000313" key="6">
    <source>
        <dbReference type="RefSeq" id="XP_027075985.1"/>
    </source>
</evidence>
<reference evidence="6" key="2">
    <citation type="submission" date="2025-08" db="UniProtKB">
        <authorList>
            <consortium name="RefSeq"/>
        </authorList>
    </citation>
    <scope>IDENTIFICATION</scope>
    <source>
        <tissue evidence="6">Leaves</tissue>
    </source>
</reference>
<sequence length="892" mass="103248">MFPFGELGWHQGIPKKGLKARNIKQTGKKESAEMIAPIGALSSDELLYNEEIAMHRLEQDPVFVSLREYFAYNSESLILYLCRLFQQYVVDAYVKIEKQRLDFFRSQQEEIRREFFNGIMDAVATRETQGSNIGQRIMLPPEINEHLIPTDETQNRPDLISRVFHAKLEKLKGELFKKHIFGEIAAYTYVIEYQKRDEYDKIVCAKIPDKQKFFHLCKMIIKDMLHGPCGSANPQNYRQRDNGIKVKVWNVWFDNRWVVPYNAYLLAKIDCHINVERCSTVKYVSTRWISPPKATWRIYRFPSSEIKPAVIHLQLHLENQQPISFKKNTDLHNVLSNTHLRRTMLTEFFYMNRMNKEVEDLNYTSVEFPENFVWKPSQRMWKIREQRDSIGRIVAAHPCEGERYYLRLLLTKTFREAVLLRGLLEHDDNQELCLQEASHFHWPYEMRKLFATLLVYSCPNDPPVSKDFLRCRSLTARQVRTKVLDQINGFLQSMGKNIYSFNLYPHDFSMDDMESLTIELNAERNIIVAAADLDACHIALATATSRIAASILPGGRIAHSRFKIPIDISDGGTCRISKQSSLATLIRESKFIIWDKASICKRAAIKALDDLLKGIMNLNEIFGGKNSILENAALSLNRAILTTKNHFVDEINDMMIEKFPGESIEYISFNQTLDLNHQAEYVDFLNTLSQSGFPLHRLVLKPHAPIILLQNLDPTEGLCNKTRLTCKSLTKNVIHAEIAVGLFASKEVFIHRIPLQSTNGEQYTVPYKRTQFPVRLCFAMTINKSQGQALDFVGLYLKEPVFSHGQLYVALSCARTSNADKMSRRLFDILNVNKQTGPWTVLVQGTRVSAVLYVACIRQFYHMLWPFRRYHIPNASLMDTSVNFRIDDYLFS</sequence>
<comment type="similarity">
    <text evidence="1">Belongs to the helicase family.</text>
</comment>
<keyword evidence="1" id="KW-0227">DNA damage</keyword>
<evidence type="ECO:0000259" key="4">
    <source>
        <dbReference type="Pfam" id="PF21530"/>
    </source>
</evidence>
<dbReference type="PANTHER" id="PTHR10492:SF92">
    <property type="entry name" value="ATP-DEPENDENT DNA HELICASE"/>
    <property type="match status" value="1"/>
</dbReference>
<dbReference type="PANTHER" id="PTHR10492">
    <property type="match status" value="1"/>
</dbReference>
<organism evidence="5 6">
    <name type="scientific">Coffea arabica</name>
    <name type="common">Arabian coffee</name>
    <dbReference type="NCBI Taxonomy" id="13443"/>
    <lineage>
        <taxon>Eukaryota</taxon>
        <taxon>Viridiplantae</taxon>
        <taxon>Streptophyta</taxon>
        <taxon>Embryophyta</taxon>
        <taxon>Tracheophyta</taxon>
        <taxon>Spermatophyta</taxon>
        <taxon>Magnoliopsida</taxon>
        <taxon>eudicotyledons</taxon>
        <taxon>Gunneridae</taxon>
        <taxon>Pentapetalae</taxon>
        <taxon>asterids</taxon>
        <taxon>lamiids</taxon>
        <taxon>Gentianales</taxon>
        <taxon>Rubiaceae</taxon>
        <taxon>Ixoroideae</taxon>
        <taxon>Gardenieae complex</taxon>
        <taxon>Bertiereae - Coffeeae clade</taxon>
        <taxon>Coffeeae</taxon>
        <taxon>Coffea</taxon>
    </lineage>
</organism>
<keyword evidence="1" id="KW-0067">ATP-binding</keyword>
<dbReference type="SUPFAM" id="SSF52540">
    <property type="entry name" value="P-loop containing nucleoside triphosphate hydrolases"/>
    <property type="match status" value="1"/>
</dbReference>
<name>A0A6P6TD08_COFAR</name>
<dbReference type="GeneID" id="113699832"/>
<keyword evidence="1" id="KW-0233">DNA recombination</keyword>
<evidence type="ECO:0000256" key="1">
    <source>
        <dbReference type="RuleBase" id="RU363044"/>
    </source>
</evidence>
<reference evidence="5" key="1">
    <citation type="journal article" date="2025" name="Foods">
        <title>Unveiling the Microbial Signatures of Arabica Coffee Cherries: Insights into Ripeness Specific Diversity, Functional Traits, and Implications for Quality and Safety.</title>
        <authorList>
            <consortium name="RefSeq"/>
            <person name="Tenea G.N."/>
            <person name="Cifuentes V."/>
            <person name="Reyes P."/>
            <person name="Cevallos-Vallejos M."/>
        </authorList>
    </citation>
    <scope>NUCLEOTIDE SEQUENCE [LARGE SCALE GENOMIC DNA]</scope>
</reference>
<evidence type="ECO:0000313" key="5">
    <source>
        <dbReference type="Proteomes" id="UP001652660"/>
    </source>
</evidence>
<dbReference type="GO" id="GO:0006281">
    <property type="term" value="P:DNA repair"/>
    <property type="evidence" value="ECO:0007669"/>
    <property type="project" value="UniProtKB-KW"/>
</dbReference>
<dbReference type="InterPro" id="IPR025476">
    <property type="entry name" value="Helitron_helicase-like"/>
</dbReference>
<dbReference type="Proteomes" id="UP001652660">
    <property type="component" value="Chromosome 7c"/>
</dbReference>
<dbReference type="InterPro" id="IPR010285">
    <property type="entry name" value="DNA_helicase_pif1-like_DEAD"/>
</dbReference>
<dbReference type="GO" id="GO:0016787">
    <property type="term" value="F:hydrolase activity"/>
    <property type="evidence" value="ECO:0007669"/>
    <property type="project" value="UniProtKB-KW"/>
</dbReference>
<dbReference type="AlphaFoldDB" id="A0A6P6TD08"/>
<dbReference type="Pfam" id="PF14214">
    <property type="entry name" value="Helitron_like_N"/>
    <property type="match status" value="1"/>
</dbReference>
<dbReference type="CDD" id="cd18809">
    <property type="entry name" value="SF1_C_RecD"/>
    <property type="match status" value="1"/>
</dbReference>
<protein>
    <recommendedName>
        <fullName evidence="1">ATP-dependent DNA helicase</fullName>
        <ecNumber evidence="1">5.6.2.3</ecNumber>
    </recommendedName>
</protein>
<comment type="catalytic activity">
    <reaction evidence="1">
        <text>ATP + H2O = ADP + phosphate + H(+)</text>
        <dbReference type="Rhea" id="RHEA:13065"/>
        <dbReference type="ChEBI" id="CHEBI:15377"/>
        <dbReference type="ChEBI" id="CHEBI:15378"/>
        <dbReference type="ChEBI" id="CHEBI:30616"/>
        <dbReference type="ChEBI" id="CHEBI:43474"/>
        <dbReference type="ChEBI" id="CHEBI:456216"/>
        <dbReference type="EC" id="5.6.2.3"/>
    </reaction>
</comment>
<comment type="cofactor">
    <cofactor evidence="1">
        <name>Mg(2+)</name>
        <dbReference type="ChEBI" id="CHEBI:18420"/>
    </cofactor>
</comment>
<feature type="domain" description="DNA helicase Pif1-like DEAD-box helicase" evidence="2">
    <location>
        <begin position="537"/>
        <end position="629"/>
    </location>
</feature>
<dbReference type="GO" id="GO:0000723">
    <property type="term" value="P:telomere maintenance"/>
    <property type="evidence" value="ECO:0007669"/>
    <property type="project" value="InterPro"/>
</dbReference>
<gene>
    <name evidence="6" type="primary">LOC113699832</name>
</gene>
<dbReference type="Pfam" id="PF21530">
    <property type="entry name" value="Pif1_2B_dom"/>
    <property type="match status" value="1"/>
</dbReference>
<keyword evidence="1" id="KW-0378">Hydrolase</keyword>
<evidence type="ECO:0000259" key="2">
    <source>
        <dbReference type="Pfam" id="PF05970"/>
    </source>
</evidence>
<evidence type="ECO:0000259" key="3">
    <source>
        <dbReference type="Pfam" id="PF14214"/>
    </source>
</evidence>
<keyword evidence="1" id="KW-0234">DNA repair</keyword>
<dbReference type="InterPro" id="IPR049163">
    <property type="entry name" value="Pif1-like_2B_dom"/>
</dbReference>
<dbReference type="EC" id="5.6.2.3" evidence="1"/>
<dbReference type="InterPro" id="IPR027417">
    <property type="entry name" value="P-loop_NTPase"/>
</dbReference>